<reference evidence="1" key="1">
    <citation type="submission" date="2021-12" db="EMBL/GenBank/DDBJ databases">
        <title>Enterovibrio ZSDZ35 sp. nov. and Enterovibrio ZSDZ42 sp. nov., isolated from coastal seawater in Qingdao.</title>
        <authorList>
            <person name="Zhang P."/>
        </authorList>
    </citation>
    <scope>NUCLEOTIDE SEQUENCE</scope>
    <source>
        <strain evidence="1">ZSDZ42</strain>
    </source>
</reference>
<keyword evidence="2" id="KW-1185">Reference proteome</keyword>
<organism evidence="1 2">
    <name type="scientific">Enterovibrio gelatinilyticus</name>
    <dbReference type="NCBI Taxonomy" id="2899819"/>
    <lineage>
        <taxon>Bacteria</taxon>
        <taxon>Pseudomonadati</taxon>
        <taxon>Pseudomonadota</taxon>
        <taxon>Gammaproteobacteria</taxon>
        <taxon>Vibrionales</taxon>
        <taxon>Vibrionaceae</taxon>
        <taxon>Enterovibrio</taxon>
    </lineage>
</organism>
<gene>
    <name evidence="1" type="ORF">LRP50_15100</name>
</gene>
<name>A0ABT5R2S8_9GAMM</name>
<evidence type="ECO:0000313" key="2">
    <source>
        <dbReference type="Proteomes" id="UP001149400"/>
    </source>
</evidence>
<dbReference type="Proteomes" id="UP001149400">
    <property type="component" value="Unassembled WGS sequence"/>
</dbReference>
<evidence type="ECO:0000313" key="1">
    <source>
        <dbReference type="EMBL" id="MDD1794460.1"/>
    </source>
</evidence>
<protein>
    <submittedName>
        <fullName evidence="1">Uncharacterized protein</fullName>
    </submittedName>
</protein>
<sequence length="142" mass="15690">MNFIARFASLFYCNTLESKRSALHAGDSDFRGLNTTDSNHTPFGSATLEPCIANGGSPFWYKDYPRVTEAILTGPYCHLYRYCGMTSKKSMSDIGNVRHRVDSLSTKNSSKEVVALPNPLSALRTFLFSPDVSLAKEGICHV</sequence>
<comment type="caution">
    <text evidence="1">The sequence shown here is derived from an EMBL/GenBank/DDBJ whole genome shotgun (WGS) entry which is preliminary data.</text>
</comment>
<dbReference type="EMBL" id="JAJUBC010000017">
    <property type="protein sequence ID" value="MDD1794460.1"/>
    <property type="molecule type" value="Genomic_DNA"/>
</dbReference>
<accession>A0ABT5R2S8</accession>
<dbReference type="RefSeq" id="WP_274165288.1">
    <property type="nucleotide sequence ID" value="NZ_JAJUBC010000017.1"/>
</dbReference>
<proteinExistence type="predicted"/>